<dbReference type="InterPro" id="IPR000182">
    <property type="entry name" value="GNAT_dom"/>
</dbReference>
<organism evidence="3 4">
    <name type="scientific">Ferruginivarius sediminum</name>
    <dbReference type="NCBI Taxonomy" id="2661937"/>
    <lineage>
        <taxon>Bacteria</taxon>
        <taxon>Pseudomonadati</taxon>
        <taxon>Pseudomonadota</taxon>
        <taxon>Alphaproteobacteria</taxon>
        <taxon>Rhodospirillales</taxon>
        <taxon>Rhodospirillaceae</taxon>
        <taxon>Ferruginivarius</taxon>
    </lineage>
</organism>
<reference evidence="3 4" key="1">
    <citation type="submission" date="2018-07" db="EMBL/GenBank/DDBJ databases">
        <title>Venubactetium sediminum gen. nov., sp. nov., isolated from a marine solar saltern.</title>
        <authorList>
            <person name="Wang S."/>
        </authorList>
    </citation>
    <scope>NUCLEOTIDE SEQUENCE [LARGE SCALE GENOMIC DNA]</scope>
    <source>
        <strain evidence="3 4">WD2A32</strain>
    </source>
</reference>
<evidence type="ECO:0000313" key="3">
    <source>
        <dbReference type="EMBL" id="RDD63293.1"/>
    </source>
</evidence>
<evidence type="ECO:0000313" key="4">
    <source>
        <dbReference type="Proteomes" id="UP000253941"/>
    </source>
</evidence>
<keyword evidence="4" id="KW-1185">Reference proteome</keyword>
<accession>A0A369TD87</accession>
<gene>
    <name evidence="3" type="ORF">DRB17_02245</name>
</gene>
<dbReference type="Gene3D" id="3.40.630.30">
    <property type="match status" value="1"/>
</dbReference>
<dbReference type="PROSITE" id="PS51186">
    <property type="entry name" value="GNAT"/>
    <property type="match status" value="1"/>
</dbReference>
<comment type="caution">
    <text evidence="3">The sequence shown here is derived from an EMBL/GenBank/DDBJ whole genome shotgun (WGS) entry which is preliminary data.</text>
</comment>
<name>A0A369TD87_9PROT</name>
<dbReference type="EMBL" id="QPMH01000002">
    <property type="protein sequence ID" value="RDD63293.1"/>
    <property type="molecule type" value="Genomic_DNA"/>
</dbReference>
<dbReference type="Proteomes" id="UP000253941">
    <property type="component" value="Unassembled WGS sequence"/>
</dbReference>
<dbReference type="PANTHER" id="PTHR13947:SF37">
    <property type="entry name" value="LD18367P"/>
    <property type="match status" value="1"/>
</dbReference>
<dbReference type="GO" id="GO:0008080">
    <property type="term" value="F:N-acetyltransferase activity"/>
    <property type="evidence" value="ECO:0007669"/>
    <property type="project" value="InterPro"/>
</dbReference>
<dbReference type="Pfam" id="PF00583">
    <property type="entry name" value="Acetyltransf_1"/>
    <property type="match status" value="1"/>
</dbReference>
<dbReference type="CDD" id="cd04301">
    <property type="entry name" value="NAT_SF"/>
    <property type="match status" value="1"/>
</dbReference>
<dbReference type="SUPFAM" id="SSF55729">
    <property type="entry name" value="Acyl-CoA N-acyltransferases (Nat)"/>
    <property type="match status" value="1"/>
</dbReference>
<keyword evidence="1 3" id="KW-0808">Transferase</keyword>
<evidence type="ECO:0000259" key="2">
    <source>
        <dbReference type="PROSITE" id="PS51186"/>
    </source>
</evidence>
<dbReference type="RefSeq" id="WP_114580549.1">
    <property type="nucleotide sequence ID" value="NZ_QPMH01000002.1"/>
</dbReference>
<sequence>MTAGDGSHLPTTAVEHVTDLQGSDLHDLCDAAEAAIEQGGGFGWLHPPQRHVMETYWKGVLLVPERDLVVARLDGVIAGSAQLQRASRNNEAQGYVGQLTTSFLAPWARGYGLARKLTEGVEGLAREYGLKVLTLDVRATQERAIQVYEHLGYTRWGENRYYALVEGAWVTGYYYHKALDTGSMEGIAAK</sequence>
<dbReference type="AlphaFoldDB" id="A0A369TD87"/>
<dbReference type="PANTHER" id="PTHR13947">
    <property type="entry name" value="GNAT FAMILY N-ACETYLTRANSFERASE"/>
    <property type="match status" value="1"/>
</dbReference>
<protein>
    <submittedName>
        <fullName evidence="3">GNAT family N-acetyltransferase</fullName>
    </submittedName>
</protein>
<proteinExistence type="predicted"/>
<dbReference type="InterPro" id="IPR016181">
    <property type="entry name" value="Acyl_CoA_acyltransferase"/>
</dbReference>
<dbReference type="InterPro" id="IPR050769">
    <property type="entry name" value="NAT_camello-type"/>
</dbReference>
<evidence type="ECO:0000256" key="1">
    <source>
        <dbReference type="ARBA" id="ARBA00022679"/>
    </source>
</evidence>
<feature type="domain" description="N-acetyltransferase" evidence="2">
    <location>
        <begin position="15"/>
        <end position="180"/>
    </location>
</feature>